<protein>
    <submittedName>
        <fullName evidence="2">Uncharacterized protein</fullName>
    </submittedName>
</protein>
<name>A0A9P7JZ19_9AGAM</name>
<gene>
    <name evidence="2" type="ORF">F5147DRAFT_833422</name>
</gene>
<evidence type="ECO:0000256" key="1">
    <source>
        <dbReference type="SAM" id="MobiDB-lite"/>
    </source>
</evidence>
<evidence type="ECO:0000313" key="3">
    <source>
        <dbReference type="Proteomes" id="UP000823399"/>
    </source>
</evidence>
<comment type="caution">
    <text evidence="2">The sequence shown here is derived from an EMBL/GenBank/DDBJ whole genome shotgun (WGS) entry which is preliminary data.</text>
</comment>
<proteinExistence type="predicted"/>
<feature type="region of interest" description="Disordered" evidence="1">
    <location>
        <begin position="67"/>
        <end position="96"/>
    </location>
</feature>
<feature type="region of interest" description="Disordered" evidence="1">
    <location>
        <begin position="325"/>
        <end position="367"/>
    </location>
</feature>
<accession>A0A9P7JZ19</accession>
<feature type="compositionally biased region" description="Polar residues" evidence="1">
    <location>
        <begin position="343"/>
        <end position="352"/>
    </location>
</feature>
<dbReference type="RefSeq" id="XP_041298001.1">
    <property type="nucleotide sequence ID" value="XM_041443864.1"/>
</dbReference>
<reference evidence="2" key="1">
    <citation type="journal article" date="2020" name="New Phytol.">
        <title>Comparative genomics reveals dynamic genome evolution in host specialist ectomycorrhizal fungi.</title>
        <authorList>
            <person name="Lofgren L.A."/>
            <person name="Nguyen N.H."/>
            <person name="Vilgalys R."/>
            <person name="Ruytinx J."/>
            <person name="Liao H.L."/>
            <person name="Branco S."/>
            <person name="Kuo A."/>
            <person name="LaButti K."/>
            <person name="Lipzen A."/>
            <person name="Andreopoulos W."/>
            <person name="Pangilinan J."/>
            <person name="Riley R."/>
            <person name="Hundley H."/>
            <person name="Na H."/>
            <person name="Barry K."/>
            <person name="Grigoriev I.V."/>
            <person name="Stajich J.E."/>
            <person name="Kennedy P.G."/>
        </authorList>
    </citation>
    <scope>NUCLEOTIDE SEQUENCE</scope>
    <source>
        <strain evidence="2">FC423</strain>
    </source>
</reference>
<feature type="compositionally biased region" description="Polar residues" evidence="1">
    <location>
        <begin position="67"/>
        <end position="84"/>
    </location>
</feature>
<evidence type="ECO:0000313" key="2">
    <source>
        <dbReference type="EMBL" id="KAG2117112.1"/>
    </source>
</evidence>
<dbReference type="OrthoDB" id="2659073at2759"/>
<sequence length="367" mass="40462">MLLRDSSNLLQSVMDSPRIALTGNEWNWRFASLASREALQYLRDVQKNDPAGWTRIATAQYKTVSVDQATNSESENEATDTTGAESPFDDASEHDLDASDVPMDALLDHMASGGEHVRSDCRIDADGGLLCSNHSEVYDVGDITAKDVESGSNSVPKVDYGRGKRRRIANSIQAFNHNICPAFFLSENMSESPTTEEFVNTLDKLNILLTNLPSQLPLADNYYDSQYPSFLQFSLDPDILEKTGDEVATLGEQLESVFGWKARTSGDGVIPILECGKAICALHGILMLYYKKYPTNNVLKKWVHDITAGAEKVYEMYGVPIPECSKEPVRQQGTKRPAPDVTITHSQSTGSKAATMVTDDGDADWNY</sequence>
<dbReference type="EMBL" id="JABBWM010000005">
    <property type="protein sequence ID" value="KAG2117112.1"/>
    <property type="molecule type" value="Genomic_DNA"/>
</dbReference>
<organism evidence="2 3">
    <name type="scientific">Suillus discolor</name>
    <dbReference type="NCBI Taxonomy" id="1912936"/>
    <lineage>
        <taxon>Eukaryota</taxon>
        <taxon>Fungi</taxon>
        <taxon>Dikarya</taxon>
        <taxon>Basidiomycota</taxon>
        <taxon>Agaricomycotina</taxon>
        <taxon>Agaricomycetes</taxon>
        <taxon>Agaricomycetidae</taxon>
        <taxon>Boletales</taxon>
        <taxon>Suillineae</taxon>
        <taxon>Suillaceae</taxon>
        <taxon>Suillus</taxon>
    </lineage>
</organism>
<dbReference type="GeneID" id="64706123"/>
<dbReference type="AlphaFoldDB" id="A0A9P7JZ19"/>
<keyword evidence="3" id="KW-1185">Reference proteome</keyword>
<dbReference type="Proteomes" id="UP000823399">
    <property type="component" value="Unassembled WGS sequence"/>
</dbReference>